<reference evidence="3 4" key="1">
    <citation type="submission" date="2018-02" db="EMBL/GenBank/DDBJ databases">
        <title>Draft genome of wild Prunus yedoensis var. nudiflora.</title>
        <authorList>
            <person name="Baek S."/>
            <person name="Kim J.-H."/>
            <person name="Choi K."/>
            <person name="Kim G.-B."/>
            <person name="Cho A."/>
            <person name="Jang H."/>
            <person name="Shin C.-H."/>
            <person name="Yu H.-J."/>
            <person name="Mun J.-H."/>
        </authorList>
    </citation>
    <scope>NUCLEOTIDE SEQUENCE [LARGE SCALE GENOMIC DNA]</scope>
    <source>
        <strain evidence="4">cv. Jeju island</strain>
        <tissue evidence="3">Leaf</tissue>
    </source>
</reference>
<organism evidence="3 4">
    <name type="scientific">Prunus yedoensis var. nudiflora</name>
    <dbReference type="NCBI Taxonomy" id="2094558"/>
    <lineage>
        <taxon>Eukaryota</taxon>
        <taxon>Viridiplantae</taxon>
        <taxon>Streptophyta</taxon>
        <taxon>Embryophyta</taxon>
        <taxon>Tracheophyta</taxon>
        <taxon>Spermatophyta</taxon>
        <taxon>Magnoliopsida</taxon>
        <taxon>eudicotyledons</taxon>
        <taxon>Gunneridae</taxon>
        <taxon>Pentapetalae</taxon>
        <taxon>rosids</taxon>
        <taxon>fabids</taxon>
        <taxon>Rosales</taxon>
        <taxon>Rosaceae</taxon>
        <taxon>Amygdaloideae</taxon>
        <taxon>Amygdaleae</taxon>
        <taxon>Prunus</taxon>
    </lineage>
</organism>
<keyword evidence="2" id="KW-1133">Transmembrane helix</keyword>
<sequence length="121" mass="13336">MTCGGLQASSAQPSDWLDNTYHGLTIPHHLSLWSFVVFSRVHRLQAHPTPPPRHPRVQTFISAMGFVVVVSVPVILFIVIIALAFYLIGRATGRREAFSAPHHFGPPVPPPPQAQEKSDQV</sequence>
<evidence type="ECO:0000313" key="3">
    <source>
        <dbReference type="EMBL" id="PQQ21106.1"/>
    </source>
</evidence>
<name>A0A315B431_PRUYE</name>
<feature type="region of interest" description="Disordered" evidence="1">
    <location>
        <begin position="99"/>
        <end position="121"/>
    </location>
</feature>
<evidence type="ECO:0000256" key="2">
    <source>
        <dbReference type="SAM" id="Phobius"/>
    </source>
</evidence>
<feature type="transmembrane region" description="Helical" evidence="2">
    <location>
        <begin position="60"/>
        <end position="88"/>
    </location>
</feature>
<feature type="compositionally biased region" description="Pro residues" evidence="1">
    <location>
        <begin position="104"/>
        <end position="113"/>
    </location>
</feature>
<keyword evidence="2" id="KW-0472">Membrane</keyword>
<protein>
    <submittedName>
        <fullName evidence="3">Uncharacterized protein</fullName>
    </submittedName>
</protein>
<dbReference type="Proteomes" id="UP000250321">
    <property type="component" value="Unassembled WGS sequence"/>
</dbReference>
<comment type="caution">
    <text evidence="3">The sequence shown here is derived from an EMBL/GenBank/DDBJ whole genome shotgun (WGS) entry which is preliminary data.</text>
</comment>
<keyword evidence="2" id="KW-0812">Transmembrane</keyword>
<evidence type="ECO:0000256" key="1">
    <source>
        <dbReference type="SAM" id="MobiDB-lite"/>
    </source>
</evidence>
<proteinExistence type="predicted"/>
<accession>A0A315B431</accession>
<dbReference type="EMBL" id="PJQY01000020">
    <property type="protein sequence ID" value="PQQ21106.1"/>
    <property type="molecule type" value="Genomic_DNA"/>
</dbReference>
<keyword evidence="4" id="KW-1185">Reference proteome</keyword>
<gene>
    <name evidence="3" type="ORF">Pyn_21017</name>
</gene>
<dbReference type="AlphaFoldDB" id="A0A315B431"/>
<evidence type="ECO:0000313" key="4">
    <source>
        <dbReference type="Proteomes" id="UP000250321"/>
    </source>
</evidence>